<dbReference type="SUPFAM" id="SSF54637">
    <property type="entry name" value="Thioesterase/thiol ester dehydrase-isomerase"/>
    <property type="match status" value="1"/>
</dbReference>
<dbReference type="HAMAP" id="MF_00406">
    <property type="entry name" value="FabZ"/>
    <property type="match status" value="1"/>
</dbReference>
<evidence type="ECO:0000313" key="13">
    <source>
        <dbReference type="Proteomes" id="UP000249354"/>
    </source>
</evidence>
<dbReference type="CDD" id="cd01288">
    <property type="entry name" value="FabZ"/>
    <property type="match status" value="1"/>
</dbReference>
<dbReference type="NCBIfam" id="NF000582">
    <property type="entry name" value="PRK00006.1"/>
    <property type="match status" value="1"/>
</dbReference>
<proteinExistence type="inferred from homology"/>
<keyword evidence="4 10" id="KW-0963">Cytoplasm</keyword>
<evidence type="ECO:0000256" key="7">
    <source>
        <dbReference type="ARBA" id="ARBA00023098"/>
    </source>
</evidence>
<dbReference type="PANTHER" id="PTHR30272">
    <property type="entry name" value="3-HYDROXYACYL-[ACYL-CARRIER-PROTEIN] DEHYDRATASE"/>
    <property type="match status" value="1"/>
</dbReference>
<evidence type="ECO:0000256" key="8">
    <source>
        <dbReference type="ARBA" id="ARBA00023239"/>
    </source>
</evidence>
<dbReference type="GO" id="GO:0019171">
    <property type="term" value="F:(3R)-hydroxyacyl-[acyl-carrier-protein] dehydratase activity"/>
    <property type="evidence" value="ECO:0007669"/>
    <property type="project" value="UniProtKB-EC"/>
</dbReference>
<accession>A0A2W4TXE1</accession>
<evidence type="ECO:0000256" key="10">
    <source>
        <dbReference type="HAMAP-Rule" id="MF_00406"/>
    </source>
</evidence>
<dbReference type="GO" id="GO:0006633">
    <property type="term" value="P:fatty acid biosynthetic process"/>
    <property type="evidence" value="ECO:0007669"/>
    <property type="project" value="UniProtKB-UniRule"/>
</dbReference>
<feature type="active site" evidence="10">
    <location>
        <position position="87"/>
    </location>
</feature>
<name>A0A2W4TXE1_9CYAN</name>
<dbReference type="PANTHER" id="PTHR30272:SF1">
    <property type="entry name" value="3-HYDROXYACYL-[ACYL-CARRIER-PROTEIN] DEHYDRATASE"/>
    <property type="match status" value="1"/>
</dbReference>
<gene>
    <name evidence="10 12" type="primary">fabZ</name>
    <name evidence="12" type="ORF">DCF25_17810</name>
</gene>
<reference evidence="12 13" key="2">
    <citation type="submission" date="2018-06" db="EMBL/GenBank/DDBJ databases">
        <title>Metagenomic assembly of (sub)arctic Cyanobacteria and their associated microbiome from non-axenic cultures.</title>
        <authorList>
            <person name="Baurain D."/>
        </authorList>
    </citation>
    <scope>NUCLEOTIDE SEQUENCE [LARGE SCALE GENOMIC DNA]</scope>
    <source>
        <strain evidence="12">ULC129bin1</strain>
    </source>
</reference>
<evidence type="ECO:0000256" key="6">
    <source>
        <dbReference type="ARBA" id="ARBA00022556"/>
    </source>
</evidence>
<evidence type="ECO:0000256" key="11">
    <source>
        <dbReference type="SAM" id="MobiDB-lite"/>
    </source>
</evidence>
<evidence type="ECO:0000256" key="5">
    <source>
        <dbReference type="ARBA" id="ARBA00022516"/>
    </source>
</evidence>
<dbReference type="EC" id="4.2.1.59" evidence="10"/>
<dbReference type="Gene3D" id="3.10.129.10">
    <property type="entry name" value="Hotdog Thioesterase"/>
    <property type="match status" value="1"/>
</dbReference>
<comment type="function">
    <text evidence="9 10">Involved in unsaturated fatty acids biosynthesis. Catalyzes the dehydration of short chain beta-hydroxyacyl-ACPs and long chain saturated and unsaturated beta-hydroxyacyl-ACPs.</text>
</comment>
<sequence>MPTSAPAANADTAPEDTSAAANGQTPEDKTPEDKTPESKTYSLEEIQKLLPHRYPFALIDRIIDYVPGERATGLKNVTINEPHFQGHFPGKPLMPGVLIVEAMAQVGGIVLSQMPSVDGLCVFAGIDKVKFRRPVIPGDQLLITTELITVKQGRFGKMKSRAEVDGQLACEGTLMFSVVNF</sequence>
<comment type="catalytic activity">
    <reaction evidence="1 10">
        <text>a (3R)-hydroxyacyl-[ACP] = a (2E)-enoyl-[ACP] + H2O</text>
        <dbReference type="Rhea" id="RHEA:13097"/>
        <dbReference type="Rhea" id="RHEA-COMP:9925"/>
        <dbReference type="Rhea" id="RHEA-COMP:9945"/>
        <dbReference type="ChEBI" id="CHEBI:15377"/>
        <dbReference type="ChEBI" id="CHEBI:78784"/>
        <dbReference type="ChEBI" id="CHEBI:78827"/>
        <dbReference type="EC" id="4.2.1.59"/>
    </reaction>
</comment>
<dbReference type="GO" id="GO:0009245">
    <property type="term" value="P:lipid A biosynthetic process"/>
    <property type="evidence" value="ECO:0007669"/>
    <property type="project" value="UniProtKB-UniRule"/>
</dbReference>
<dbReference type="InterPro" id="IPR029069">
    <property type="entry name" value="HotDog_dom_sf"/>
</dbReference>
<keyword evidence="7 10" id="KW-0443">Lipid metabolism</keyword>
<evidence type="ECO:0000256" key="9">
    <source>
        <dbReference type="ARBA" id="ARBA00025049"/>
    </source>
</evidence>
<reference evidence="13" key="1">
    <citation type="submission" date="2018-04" db="EMBL/GenBank/DDBJ databases">
        <authorList>
            <person name="Cornet L."/>
        </authorList>
    </citation>
    <scope>NUCLEOTIDE SEQUENCE [LARGE SCALE GENOMIC DNA]</scope>
</reference>
<evidence type="ECO:0000256" key="1">
    <source>
        <dbReference type="ARBA" id="ARBA00001055"/>
    </source>
</evidence>
<dbReference type="AlphaFoldDB" id="A0A2W4TXE1"/>
<dbReference type="GO" id="GO:0016020">
    <property type="term" value="C:membrane"/>
    <property type="evidence" value="ECO:0007669"/>
    <property type="project" value="GOC"/>
</dbReference>
<comment type="caution">
    <text evidence="12">The sequence shown here is derived from an EMBL/GenBank/DDBJ whole genome shotgun (WGS) entry which is preliminary data.</text>
</comment>
<feature type="compositionally biased region" description="Basic and acidic residues" evidence="11">
    <location>
        <begin position="26"/>
        <end position="37"/>
    </location>
</feature>
<dbReference type="InterPro" id="IPR010084">
    <property type="entry name" value="FabZ"/>
</dbReference>
<feature type="region of interest" description="Disordered" evidence="11">
    <location>
        <begin position="1"/>
        <end position="41"/>
    </location>
</feature>
<dbReference type="Pfam" id="PF07977">
    <property type="entry name" value="FabA"/>
    <property type="match status" value="1"/>
</dbReference>
<keyword evidence="6 10" id="KW-0441">Lipid A biosynthesis</keyword>
<dbReference type="GO" id="GO:0005737">
    <property type="term" value="C:cytoplasm"/>
    <property type="evidence" value="ECO:0007669"/>
    <property type="project" value="UniProtKB-SubCell"/>
</dbReference>
<organism evidence="12 13">
    <name type="scientific">Leptolyngbya foveolarum</name>
    <dbReference type="NCBI Taxonomy" id="47253"/>
    <lineage>
        <taxon>Bacteria</taxon>
        <taxon>Bacillati</taxon>
        <taxon>Cyanobacteriota</taxon>
        <taxon>Cyanophyceae</taxon>
        <taxon>Leptolyngbyales</taxon>
        <taxon>Leptolyngbyaceae</taxon>
        <taxon>Leptolyngbya group</taxon>
        <taxon>Leptolyngbya</taxon>
    </lineage>
</organism>
<evidence type="ECO:0000256" key="4">
    <source>
        <dbReference type="ARBA" id="ARBA00022490"/>
    </source>
</evidence>
<keyword evidence="8 10" id="KW-0456">Lyase</keyword>
<keyword evidence="5 10" id="KW-0444">Lipid biosynthesis</keyword>
<dbReference type="NCBIfam" id="TIGR01750">
    <property type="entry name" value="fabZ"/>
    <property type="match status" value="1"/>
</dbReference>
<evidence type="ECO:0000256" key="3">
    <source>
        <dbReference type="ARBA" id="ARBA00009174"/>
    </source>
</evidence>
<dbReference type="FunFam" id="3.10.129.10:FF:000001">
    <property type="entry name" value="3-hydroxyacyl-[acyl-carrier-protein] dehydratase FabZ"/>
    <property type="match status" value="1"/>
</dbReference>
<dbReference type="InterPro" id="IPR013114">
    <property type="entry name" value="FabA_FabZ"/>
</dbReference>
<dbReference type="EMBL" id="QBMC01000152">
    <property type="protein sequence ID" value="PZO12334.1"/>
    <property type="molecule type" value="Genomic_DNA"/>
</dbReference>
<comment type="similarity">
    <text evidence="3 10">Belongs to the thioester dehydratase family. FabZ subfamily.</text>
</comment>
<comment type="subcellular location">
    <subcellularLocation>
        <location evidence="2 10">Cytoplasm</location>
    </subcellularLocation>
</comment>
<protein>
    <recommendedName>
        <fullName evidence="10">3-hydroxyacyl-[acyl-carrier-protein] dehydratase FabZ</fullName>
        <ecNumber evidence="10">4.2.1.59</ecNumber>
    </recommendedName>
    <alternativeName>
        <fullName evidence="10">(3R)-hydroxymyristoyl-[acyl-carrier-protein] dehydratase</fullName>
        <shortName evidence="10">(3R)-hydroxymyristoyl-ACP dehydrase</shortName>
    </alternativeName>
    <alternativeName>
        <fullName evidence="10">Beta-hydroxyacyl-ACP dehydratase</fullName>
    </alternativeName>
</protein>
<evidence type="ECO:0000256" key="2">
    <source>
        <dbReference type="ARBA" id="ARBA00004496"/>
    </source>
</evidence>
<dbReference type="Proteomes" id="UP000249354">
    <property type="component" value="Unassembled WGS sequence"/>
</dbReference>
<evidence type="ECO:0000313" key="12">
    <source>
        <dbReference type="EMBL" id="PZO12334.1"/>
    </source>
</evidence>